<keyword evidence="10" id="KW-1185">Reference proteome</keyword>
<feature type="signal peptide" evidence="7">
    <location>
        <begin position="1"/>
        <end position="26"/>
    </location>
</feature>
<dbReference type="Proteomes" id="UP000610303">
    <property type="component" value="Unassembled WGS sequence"/>
</dbReference>
<feature type="chain" id="PRO_5038069831" evidence="7">
    <location>
        <begin position="27"/>
        <end position="358"/>
    </location>
</feature>
<keyword evidence="5" id="KW-0472">Membrane</keyword>
<dbReference type="EMBL" id="BMRJ01000002">
    <property type="protein sequence ID" value="GGR27148.1"/>
    <property type="molecule type" value="Genomic_DNA"/>
</dbReference>
<proteinExistence type="inferred from homology"/>
<gene>
    <name evidence="9" type="ORF">GCM10010196_20860</name>
</gene>
<reference evidence="9" key="2">
    <citation type="submission" date="2020-09" db="EMBL/GenBank/DDBJ databases">
        <authorList>
            <person name="Sun Q."/>
            <person name="Ohkuma M."/>
        </authorList>
    </citation>
    <scope>NUCLEOTIDE SEQUENCE</scope>
    <source>
        <strain evidence="9">JCM 3346</strain>
    </source>
</reference>
<accession>A0A918FE52</accession>
<comment type="subcellular location">
    <subcellularLocation>
        <location evidence="1">Cell membrane</location>
        <topology evidence="1">Lipid-anchor</topology>
    </subcellularLocation>
</comment>
<protein>
    <submittedName>
        <fullName evidence="9">BMP family ABC transporter substrate-binding protein</fullName>
    </submittedName>
</protein>
<dbReference type="PROSITE" id="PS51257">
    <property type="entry name" value="PROKAR_LIPOPROTEIN"/>
    <property type="match status" value="1"/>
</dbReference>
<dbReference type="RefSeq" id="WP_189085305.1">
    <property type="nucleotide sequence ID" value="NZ_BMRJ01000002.1"/>
</dbReference>
<keyword evidence="3" id="KW-1003">Cell membrane</keyword>
<dbReference type="Pfam" id="PF02608">
    <property type="entry name" value="Bmp"/>
    <property type="match status" value="1"/>
</dbReference>
<dbReference type="GO" id="GO:0005886">
    <property type="term" value="C:plasma membrane"/>
    <property type="evidence" value="ECO:0007669"/>
    <property type="project" value="UniProtKB-SubCell"/>
</dbReference>
<evidence type="ECO:0000313" key="10">
    <source>
        <dbReference type="Proteomes" id="UP000610303"/>
    </source>
</evidence>
<evidence type="ECO:0000256" key="4">
    <source>
        <dbReference type="ARBA" id="ARBA00022729"/>
    </source>
</evidence>
<evidence type="ECO:0000256" key="7">
    <source>
        <dbReference type="SAM" id="SignalP"/>
    </source>
</evidence>
<evidence type="ECO:0000256" key="3">
    <source>
        <dbReference type="ARBA" id="ARBA00022475"/>
    </source>
</evidence>
<keyword evidence="6" id="KW-0449">Lipoprotein</keyword>
<dbReference type="InterPro" id="IPR003760">
    <property type="entry name" value="PnrA-like"/>
</dbReference>
<dbReference type="AlphaFoldDB" id="A0A918FE52"/>
<dbReference type="PANTHER" id="PTHR34296">
    <property type="entry name" value="TRANSCRIPTIONAL ACTIVATOR PROTEIN MED"/>
    <property type="match status" value="1"/>
</dbReference>
<dbReference type="PANTHER" id="PTHR34296:SF2">
    <property type="entry name" value="ABC TRANSPORTER GUANOSINE-BINDING PROTEIN NUPN"/>
    <property type="match status" value="1"/>
</dbReference>
<dbReference type="InterPro" id="IPR050957">
    <property type="entry name" value="BMP_lipoprotein"/>
</dbReference>
<evidence type="ECO:0000256" key="2">
    <source>
        <dbReference type="ARBA" id="ARBA00008610"/>
    </source>
</evidence>
<reference evidence="9" key="1">
    <citation type="journal article" date="2014" name="Int. J. Syst. Evol. Microbiol.">
        <title>Complete genome sequence of Corynebacterium casei LMG S-19264T (=DSM 44701T), isolated from a smear-ripened cheese.</title>
        <authorList>
            <consortium name="US DOE Joint Genome Institute (JGI-PGF)"/>
            <person name="Walter F."/>
            <person name="Albersmeier A."/>
            <person name="Kalinowski J."/>
            <person name="Ruckert C."/>
        </authorList>
    </citation>
    <scope>NUCLEOTIDE SEQUENCE</scope>
    <source>
        <strain evidence="9">JCM 3346</strain>
    </source>
</reference>
<evidence type="ECO:0000313" key="9">
    <source>
        <dbReference type="EMBL" id="GGR27148.1"/>
    </source>
</evidence>
<name>A0A918FE52_AGRME</name>
<evidence type="ECO:0000256" key="5">
    <source>
        <dbReference type="ARBA" id="ARBA00023136"/>
    </source>
</evidence>
<keyword evidence="4 7" id="KW-0732">Signal</keyword>
<dbReference type="CDD" id="cd06354">
    <property type="entry name" value="PBP1_PrnA-like"/>
    <property type="match status" value="1"/>
</dbReference>
<evidence type="ECO:0000259" key="8">
    <source>
        <dbReference type="Pfam" id="PF02608"/>
    </source>
</evidence>
<dbReference type="InterPro" id="IPR028082">
    <property type="entry name" value="Peripla_BP_I"/>
</dbReference>
<comment type="caution">
    <text evidence="9">The sequence shown here is derived from an EMBL/GenBank/DDBJ whole genome shotgun (WGS) entry which is preliminary data.</text>
</comment>
<sequence length="358" mass="37157">MRQHRTRTAVALAAIGGLATALTACSAPPAESGGDAAATTDFLACMVSDFGGFDDRGFNQAVLAALDTAEEKYGVETLRLESTTENDYAPNLAQSVDQGCDFTVTVGFSLAEATKAAAEQNPDSRFAIIDDSSIDLPNVKPVVFDTAQASFLAGYLAAGYSKTGTVAAFGGQPFPPVLLFMDGFSDGVDRYNADAGTQVKLLGWDKAAQDGTFAGTFTDIAAGKTLTQTFIDQGADVIMPVAGSLYLGSGEAAHEAPGDVVLVGVDNDVVELSPDLADVMLTSVMKQMADAVVELIGQAVEDEFDNSPFIGELANDGVAIAPFHEYEDSVSPELAAAVDAIRQQIISGEIVVESVNSP</sequence>
<dbReference type="SUPFAM" id="SSF53822">
    <property type="entry name" value="Periplasmic binding protein-like I"/>
    <property type="match status" value="1"/>
</dbReference>
<evidence type="ECO:0000256" key="1">
    <source>
        <dbReference type="ARBA" id="ARBA00004193"/>
    </source>
</evidence>
<feature type="domain" description="ABC transporter substrate-binding protein PnrA-like" evidence="8">
    <location>
        <begin position="45"/>
        <end position="353"/>
    </location>
</feature>
<evidence type="ECO:0000256" key="6">
    <source>
        <dbReference type="ARBA" id="ARBA00023288"/>
    </source>
</evidence>
<dbReference type="Gene3D" id="3.40.50.2300">
    <property type="match status" value="2"/>
</dbReference>
<comment type="similarity">
    <text evidence="2">Belongs to the BMP lipoprotein family.</text>
</comment>
<organism evidence="9 10">
    <name type="scientific">Agromyces mediolanus</name>
    <name type="common">Corynebacterium mediolanum</name>
    <dbReference type="NCBI Taxonomy" id="41986"/>
    <lineage>
        <taxon>Bacteria</taxon>
        <taxon>Bacillati</taxon>
        <taxon>Actinomycetota</taxon>
        <taxon>Actinomycetes</taxon>
        <taxon>Micrococcales</taxon>
        <taxon>Microbacteriaceae</taxon>
        <taxon>Agromyces</taxon>
    </lineage>
</organism>